<proteinExistence type="predicted"/>
<dbReference type="InterPro" id="IPR032047">
    <property type="entry name" value="ResT/TelK_cat"/>
</dbReference>
<dbReference type="RefSeq" id="WP_099072038.1">
    <property type="nucleotide sequence ID" value="NZ_LAHD01000151.1"/>
</dbReference>
<accession>A0A9Q5Z5U0</accession>
<organism evidence="2 3">
    <name type="scientific">Nostoc linckia z8</name>
    <dbReference type="NCBI Taxonomy" id="1628746"/>
    <lineage>
        <taxon>Bacteria</taxon>
        <taxon>Bacillati</taxon>
        <taxon>Cyanobacteriota</taxon>
        <taxon>Cyanophyceae</taxon>
        <taxon>Nostocales</taxon>
        <taxon>Nostocaceae</taxon>
        <taxon>Nostoc</taxon>
    </lineage>
</organism>
<evidence type="ECO:0000259" key="1">
    <source>
        <dbReference type="Pfam" id="PF16684"/>
    </source>
</evidence>
<reference evidence="2 3" key="1">
    <citation type="submission" date="2015-02" db="EMBL/GenBank/DDBJ databases">
        <title>Nostoc linckia genome annotation.</title>
        <authorList>
            <person name="Zhou Z."/>
        </authorList>
    </citation>
    <scope>NUCLEOTIDE SEQUENCE [LARGE SCALE GENOMIC DNA]</scope>
    <source>
        <strain evidence="3">z8</strain>
    </source>
</reference>
<dbReference type="EMBL" id="LAHD01000151">
    <property type="protein sequence ID" value="PHJ95087.1"/>
    <property type="molecule type" value="Genomic_DNA"/>
</dbReference>
<name>A0A9Q5Z5U0_NOSLI</name>
<sequence length="465" mass="52944">MVDTVTENRKKYATYSKEDLENLTSAELRKIAPEVGVQKIYNPATKSEQKSRASTKELLIPSILEACETERKLLLLESNTGNKEENKDMVTTKDTEEIYSDFETEINEIATKFYEGIFDNESKTWEFLGLKPYTTRLVTTQQTCLPEFFSIIPAFRSEIISRIESRCVEAKPNNISNWRAQVLKIIEQKVDADNENYPDNILSKTFSDFRNSVQASFNDIRRIKAEKSNENLNTRSNNAINIKVSGLINWAKGRLTHLPESSSKWQEVAIALMILTGRRQSEIMSSAKFTPVGSDNKLEFSGQLKRHAEDSIEAFEIPILGNTASAVLEGMKWLEVREKRAIPEDESFTAQQKAAKKAHDKYSRYLSEVAKTICDKYIILDSDATWLNPEASGKMKDRRTCHLFRQIYGQCVYPVFFENSGRKINQVLTDVMGHSNTASSRRHAAEAYDADCFVLDIESVKTISI</sequence>
<dbReference type="GeneID" id="57098645"/>
<dbReference type="Gene3D" id="1.10.443.30">
    <property type="entry name" value="Telomere resolvase"/>
    <property type="match status" value="1"/>
</dbReference>
<dbReference type="InterPro" id="IPR038280">
    <property type="entry name" value="ResT/TelK_cat_sf"/>
</dbReference>
<evidence type="ECO:0000313" key="3">
    <source>
        <dbReference type="Proteomes" id="UP000222310"/>
    </source>
</evidence>
<comment type="caution">
    <text evidence="2">The sequence shown here is derived from an EMBL/GenBank/DDBJ whole genome shotgun (WGS) entry which is preliminary data.</text>
</comment>
<dbReference type="Pfam" id="PF16684">
    <property type="entry name" value="ResT-TelK_cat"/>
    <property type="match status" value="1"/>
</dbReference>
<feature type="domain" description="Telomere resolvase ResT/TelK catalytic" evidence="1">
    <location>
        <begin position="261"/>
        <end position="440"/>
    </location>
</feature>
<protein>
    <recommendedName>
        <fullName evidence="1">Telomere resolvase ResT/TelK catalytic domain-containing protein</fullName>
    </recommendedName>
</protein>
<evidence type="ECO:0000313" key="2">
    <source>
        <dbReference type="EMBL" id="PHJ95087.1"/>
    </source>
</evidence>
<dbReference type="AlphaFoldDB" id="A0A9Q5Z5U0"/>
<dbReference type="Proteomes" id="UP000222310">
    <property type="component" value="Unassembled WGS sequence"/>
</dbReference>
<gene>
    <name evidence="2" type="ORF">VF08_32750</name>
</gene>